<dbReference type="AlphaFoldDB" id="A0A7S3HAK8"/>
<reference evidence="2" key="1">
    <citation type="submission" date="2021-01" db="EMBL/GenBank/DDBJ databases">
        <authorList>
            <person name="Corre E."/>
            <person name="Pelletier E."/>
            <person name="Niang G."/>
            <person name="Scheremetjew M."/>
            <person name="Finn R."/>
            <person name="Kale V."/>
            <person name="Holt S."/>
            <person name="Cochrane G."/>
            <person name="Meng A."/>
            <person name="Brown T."/>
            <person name="Cohen L."/>
        </authorList>
    </citation>
    <scope>NUCLEOTIDE SEQUENCE</scope>
    <source>
        <strain evidence="2">CCAP 955/1</strain>
    </source>
</reference>
<sequence>MGQKHSLEDDLIQFRLTSKQMARSAKKCDKNMETQKNKLKKAIEQGNMEGARIYAQNVIREKNQSLNFLRLGSRIDAVASRLETAIRMQDVNKAMVMTVKGMSNAMKSMEVEQIAKTMQDFEKTFEDMDVRSGYMESTMDATTSMTTPPEDVDNLMRMVADEAGLQLAGQLDAPGTHSVATAAGQQQTAGPAADPASELEARLAALRG</sequence>
<dbReference type="GO" id="GO:0007034">
    <property type="term" value="P:vacuolar transport"/>
    <property type="evidence" value="ECO:0007669"/>
    <property type="project" value="InterPro"/>
</dbReference>
<dbReference type="Pfam" id="PF03357">
    <property type="entry name" value="Snf7"/>
    <property type="match status" value="1"/>
</dbReference>
<evidence type="ECO:0000256" key="1">
    <source>
        <dbReference type="SAM" id="MobiDB-lite"/>
    </source>
</evidence>
<dbReference type="PANTHER" id="PTHR10476">
    <property type="entry name" value="CHARGED MULTIVESICULAR BODY PROTEIN"/>
    <property type="match status" value="1"/>
</dbReference>
<proteinExistence type="predicted"/>
<accession>A0A7S3HAK8</accession>
<name>A0A7S3HAK8_9STRA</name>
<dbReference type="InterPro" id="IPR005024">
    <property type="entry name" value="Snf7_fam"/>
</dbReference>
<evidence type="ECO:0000313" key="2">
    <source>
        <dbReference type="EMBL" id="CAE0289890.1"/>
    </source>
</evidence>
<dbReference type="EMBL" id="HBIC01036703">
    <property type="protein sequence ID" value="CAE0289890.1"/>
    <property type="molecule type" value="Transcribed_RNA"/>
</dbReference>
<feature type="compositionally biased region" description="Low complexity" evidence="1">
    <location>
        <begin position="180"/>
        <end position="197"/>
    </location>
</feature>
<gene>
    <name evidence="2" type="ORF">SELO1098_LOCUS18735</name>
</gene>
<organism evidence="2">
    <name type="scientific">Spumella elongata</name>
    <dbReference type="NCBI Taxonomy" id="89044"/>
    <lineage>
        <taxon>Eukaryota</taxon>
        <taxon>Sar</taxon>
        <taxon>Stramenopiles</taxon>
        <taxon>Ochrophyta</taxon>
        <taxon>Chrysophyceae</taxon>
        <taxon>Chromulinales</taxon>
        <taxon>Chromulinaceae</taxon>
        <taxon>Spumella</taxon>
    </lineage>
</organism>
<protein>
    <submittedName>
        <fullName evidence="2">Uncharacterized protein</fullName>
    </submittedName>
</protein>
<feature type="region of interest" description="Disordered" evidence="1">
    <location>
        <begin position="176"/>
        <end position="197"/>
    </location>
</feature>
<dbReference type="Gene3D" id="6.10.140.1230">
    <property type="match status" value="1"/>
</dbReference>